<name>A0A2Z5ADB1_9PSED</name>
<dbReference type="SUPFAM" id="SSF54523">
    <property type="entry name" value="Pili subunits"/>
    <property type="match status" value="1"/>
</dbReference>
<reference evidence="6 7" key="1">
    <citation type="submission" date="2017-06" db="EMBL/GenBank/DDBJ databases">
        <title>Evolution towards high GC content and high-temperature stress adaptation in endophytic Pseudomonas oryzihabitans impacted its plant-growth promoting traits.</title>
        <authorList>
            <person name="Nascimento F.X."/>
        </authorList>
    </citation>
    <scope>NUCLEOTIDE SEQUENCE [LARGE SCALE GENOMIC DNA]</scope>
    <source>
        <strain evidence="6 7">MS8</strain>
    </source>
</reference>
<dbReference type="InterPro" id="IPR045584">
    <property type="entry name" value="Pilin-like"/>
</dbReference>
<dbReference type="EMBL" id="CP022198">
    <property type="protein sequence ID" value="AXA68554.1"/>
    <property type="molecule type" value="Genomic_DNA"/>
</dbReference>
<dbReference type="Gene3D" id="3.30.700.10">
    <property type="entry name" value="Glycoprotein, Type 4 Pilin"/>
    <property type="match status" value="1"/>
</dbReference>
<gene>
    <name evidence="6" type="ORF">CE139_23010</name>
</gene>
<dbReference type="Pfam" id="PF00114">
    <property type="entry name" value="Pilin"/>
    <property type="match status" value="1"/>
</dbReference>
<evidence type="ECO:0000256" key="1">
    <source>
        <dbReference type="ARBA" id="ARBA00005233"/>
    </source>
</evidence>
<sequence length="158" mass="15843">MKAQKGFTLIELMIVVAIIGILAAIAIPQYQNYIARSQVSRVMSEAGSLKTPVEDCIVNGKTALGQTATTCALGATGSSLLTGAVQDGGTAAAANTGVPQVTITAATGVATIVATFGNRAAPVLQTASANTLTWSRDAGGTWTCASTVAAQFRPAGCP</sequence>
<dbReference type="NCBIfam" id="TIGR02532">
    <property type="entry name" value="IV_pilin_GFxxxE"/>
    <property type="match status" value="1"/>
</dbReference>
<comment type="similarity">
    <text evidence="1 4">Belongs to the N-Me-Phe pilin family.</text>
</comment>
<organism evidence="6 7">
    <name type="scientific">Pseudomonas oryzihabitans</name>
    <dbReference type="NCBI Taxonomy" id="47885"/>
    <lineage>
        <taxon>Bacteria</taxon>
        <taxon>Pseudomonadati</taxon>
        <taxon>Pseudomonadota</taxon>
        <taxon>Gammaproteobacteria</taxon>
        <taxon>Pseudomonadales</taxon>
        <taxon>Pseudomonadaceae</taxon>
        <taxon>Pseudomonas</taxon>
    </lineage>
</organism>
<evidence type="ECO:0000256" key="4">
    <source>
        <dbReference type="RuleBase" id="RU000389"/>
    </source>
</evidence>
<keyword evidence="5" id="KW-1133">Transmembrane helix</keyword>
<keyword evidence="4" id="KW-0281">Fimbrium</keyword>
<dbReference type="GO" id="GO:0007155">
    <property type="term" value="P:cell adhesion"/>
    <property type="evidence" value="ECO:0007669"/>
    <property type="project" value="InterPro"/>
</dbReference>
<evidence type="ECO:0000256" key="3">
    <source>
        <dbReference type="ARBA" id="ARBA00029638"/>
    </source>
</evidence>
<accession>A0A2Z5ADB1</accession>
<evidence type="ECO:0000256" key="2">
    <source>
        <dbReference type="ARBA" id="ARBA00022481"/>
    </source>
</evidence>
<keyword evidence="5" id="KW-0812">Transmembrane</keyword>
<dbReference type="Proteomes" id="UP000250579">
    <property type="component" value="Chromosome"/>
</dbReference>
<dbReference type="RefSeq" id="WP_208692636.1">
    <property type="nucleotide sequence ID" value="NZ_CP022198.1"/>
</dbReference>
<keyword evidence="5" id="KW-0472">Membrane</keyword>
<evidence type="ECO:0000313" key="7">
    <source>
        <dbReference type="Proteomes" id="UP000250579"/>
    </source>
</evidence>
<dbReference type="PANTHER" id="PTHR30093:SF34">
    <property type="entry name" value="PREPILIN PEPTIDASE-DEPENDENT PROTEIN D"/>
    <property type="match status" value="1"/>
</dbReference>
<dbReference type="InterPro" id="IPR012902">
    <property type="entry name" value="N_methyl_site"/>
</dbReference>
<proteinExistence type="inferred from homology"/>
<dbReference type="GO" id="GO:0043107">
    <property type="term" value="P:type IV pilus-dependent motility"/>
    <property type="evidence" value="ECO:0007669"/>
    <property type="project" value="TreeGrafter"/>
</dbReference>
<dbReference type="AlphaFoldDB" id="A0A2Z5ADB1"/>
<dbReference type="PANTHER" id="PTHR30093">
    <property type="entry name" value="GENERAL SECRETION PATHWAY PROTEIN G"/>
    <property type="match status" value="1"/>
</dbReference>
<keyword evidence="2" id="KW-0488">Methylation</keyword>
<dbReference type="GO" id="GO:0044096">
    <property type="term" value="C:type IV pilus"/>
    <property type="evidence" value="ECO:0007669"/>
    <property type="project" value="TreeGrafter"/>
</dbReference>
<feature type="transmembrane region" description="Helical" evidence="5">
    <location>
        <begin position="7"/>
        <end position="27"/>
    </location>
</feature>
<protein>
    <recommendedName>
        <fullName evidence="3">Pilin</fullName>
    </recommendedName>
</protein>
<dbReference type="Pfam" id="PF07963">
    <property type="entry name" value="N_methyl"/>
    <property type="match status" value="1"/>
</dbReference>
<dbReference type="PROSITE" id="PS00409">
    <property type="entry name" value="PROKAR_NTER_METHYL"/>
    <property type="match status" value="1"/>
</dbReference>
<evidence type="ECO:0000313" key="6">
    <source>
        <dbReference type="EMBL" id="AXA68554.1"/>
    </source>
</evidence>
<dbReference type="InterPro" id="IPR001082">
    <property type="entry name" value="Pilin"/>
</dbReference>
<evidence type="ECO:0000256" key="5">
    <source>
        <dbReference type="SAM" id="Phobius"/>
    </source>
</evidence>